<dbReference type="RefSeq" id="WP_157301790.1">
    <property type="nucleotide sequence ID" value="NZ_BAAAZB010000004.1"/>
</dbReference>
<keyword evidence="4" id="KW-1185">Reference proteome</keyword>
<dbReference type="InterPro" id="IPR024289">
    <property type="entry name" value="DUF3828"/>
</dbReference>
<dbReference type="EMBL" id="WRXO01000006">
    <property type="protein sequence ID" value="MVT43188.1"/>
    <property type="molecule type" value="Genomic_DNA"/>
</dbReference>
<accession>A0A6N8JFU0</accession>
<protein>
    <submittedName>
        <fullName evidence="3">DUF3828 domain-containing protein</fullName>
    </submittedName>
</protein>
<keyword evidence="1" id="KW-0732">Signal</keyword>
<dbReference type="AlphaFoldDB" id="A0A6N8JFU0"/>
<comment type="caution">
    <text evidence="3">The sequence shown here is derived from an EMBL/GenBank/DDBJ whole genome shotgun (WGS) entry which is preliminary data.</text>
</comment>
<evidence type="ECO:0000259" key="2">
    <source>
        <dbReference type="Pfam" id="PF12883"/>
    </source>
</evidence>
<name>A0A6N8JFU0_9BACT</name>
<evidence type="ECO:0000313" key="3">
    <source>
        <dbReference type="EMBL" id="MVT43188.1"/>
    </source>
</evidence>
<evidence type="ECO:0000256" key="1">
    <source>
        <dbReference type="SAM" id="SignalP"/>
    </source>
</evidence>
<sequence>MKSKLLISFLVIIFSVTCKAQTKTAPDQNISMLKQFYTSYITQVASSEGTEKKLDIIKKRYCTAKLLNKLDKEELDSDPFIDAQDADIDWVRTLFVGKDAPKHDVYIVSYMDNYNKKRTVIKLQVINAKITAIL</sequence>
<feature type="chain" id="PRO_5026731328" evidence="1">
    <location>
        <begin position="21"/>
        <end position="134"/>
    </location>
</feature>
<gene>
    <name evidence="3" type="ORF">GO495_21505</name>
</gene>
<proteinExistence type="predicted"/>
<dbReference type="Proteomes" id="UP000468388">
    <property type="component" value="Unassembled WGS sequence"/>
</dbReference>
<dbReference type="Gene3D" id="3.10.450.50">
    <property type="match status" value="1"/>
</dbReference>
<evidence type="ECO:0000313" key="4">
    <source>
        <dbReference type="Proteomes" id="UP000468388"/>
    </source>
</evidence>
<dbReference type="OrthoDB" id="665409at2"/>
<reference evidence="3 4" key="1">
    <citation type="submission" date="2019-12" db="EMBL/GenBank/DDBJ databases">
        <title>The draft genomic sequence of strain Chitinophaga oryziterrae JCM 16595.</title>
        <authorList>
            <person name="Zhang X."/>
        </authorList>
    </citation>
    <scope>NUCLEOTIDE SEQUENCE [LARGE SCALE GENOMIC DNA]</scope>
    <source>
        <strain evidence="3 4">JCM 16595</strain>
    </source>
</reference>
<feature type="domain" description="DUF3828" evidence="2">
    <location>
        <begin position="33"/>
        <end position="107"/>
    </location>
</feature>
<dbReference type="Pfam" id="PF12883">
    <property type="entry name" value="DUF3828"/>
    <property type="match status" value="1"/>
</dbReference>
<feature type="signal peptide" evidence="1">
    <location>
        <begin position="1"/>
        <end position="20"/>
    </location>
</feature>
<organism evidence="3 4">
    <name type="scientific">Chitinophaga oryziterrae</name>
    <dbReference type="NCBI Taxonomy" id="1031224"/>
    <lineage>
        <taxon>Bacteria</taxon>
        <taxon>Pseudomonadati</taxon>
        <taxon>Bacteroidota</taxon>
        <taxon>Chitinophagia</taxon>
        <taxon>Chitinophagales</taxon>
        <taxon>Chitinophagaceae</taxon>
        <taxon>Chitinophaga</taxon>
    </lineage>
</organism>